<evidence type="ECO:0000313" key="1">
    <source>
        <dbReference type="EMBL" id="MBC5770006.1"/>
    </source>
</evidence>
<dbReference type="EMBL" id="JACOQI010000005">
    <property type="protein sequence ID" value="MBC5770006.1"/>
    <property type="molecule type" value="Genomic_DNA"/>
</dbReference>
<proteinExistence type="predicted"/>
<reference evidence="1" key="1">
    <citation type="submission" date="2020-08" db="EMBL/GenBank/DDBJ databases">
        <title>Genome public.</title>
        <authorList>
            <person name="Liu C."/>
            <person name="Sun Q."/>
        </authorList>
    </citation>
    <scope>NUCLEOTIDE SEQUENCE</scope>
    <source>
        <strain evidence="1">BX15</strain>
    </source>
</reference>
<keyword evidence="2" id="KW-1185">Reference proteome</keyword>
<name>A0A923MHX7_9FIRM</name>
<comment type="caution">
    <text evidence="1">The sequence shown here is derived from an EMBL/GenBank/DDBJ whole genome shotgun (WGS) entry which is preliminary data.</text>
</comment>
<accession>A0A923MHX7</accession>
<gene>
    <name evidence="1" type="ORF">H8Z83_06655</name>
</gene>
<sequence length="378" mass="42486">MNLKEVSELRRRFRMDRNAISRIYGCFVNSSREIVSYIDESMGILPQDEAEKYLNLLKKALSGKLGKNLIDIIFSTEQVADSDEHRLLMALRDSELKDGEIREEFYQKIINSLDLGDSNYLILLAYDTYDVPRKNKNDEMDADASDAVFSYVVCCVCPVKERKVELGFFPGDNEFHSCAGQIVAAPELGFLFPAFDDRAANIYNALFYSRKTDEIHQEVIDSVFHTTAPMSAAEQKEAFQNALSEALGDACNMELVQSIHDRLRDQIEQHKESHDPEPLELSVSDAAAILRDNGVEEEKILAFRDSCATQFGDGATLNPANLIDSSRFEVKTADATISVGPEHSYLVETRIIDGRKYLLIPADEDIEVNGFGVRVKGE</sequence>
<evidence type="ECO:0000313" key="2">
    <source>
        <dbReference type="Proteomes" id="UP000620327"/>
    </source>
</evidence>
<dbReference type="Pfam" id="PF14199">
    <property type="entry name" value="DUF4317"/>
    <property type="match status" value="1"/>
</dbReference>
<dbReference type="Proteomes" id="UP000620327">
    <property type="component" value="Unassembled WGS sequence"/>
</dbReference>
<dbReference type="InterPro" id="IPR025466">
    <property type="entry name" value="DUF4317"/>
</dbReference>
<dbReference type="RefSeq" id="WP_187014338.1">
    <property type="nucleotide sequence ID" value="NZ_JACOQI010000005.1"/>
</dbReference>
<protein>
    <submittedName>
        <fullName evidence="1">DUF4317 domain-containing protein</fullName>
    </submittedName>
</protein>
<dbReference type="AlphaFoldDB" id="A0A923MHX7"/>
<organism evidence="1 2">
    <name type="scientific">Dysosmobacter segnis</name>
    <dbReference type="NCBI Taxonomy" id="2763042"/>
    <lineage>
        <taxon>Bacteria</taxon>
        <taxon>Bacillati</taxon>
        <taxon>Bacillota</taxon>
        <taxon>Clostridia</taxon>
        <taxon>Eubacteriales</taxon>
        <taxon>Oscillospiraceae</taxon>
        <taxon>Dysosmobacter</taxon>
    </lineage>
</organism>